<sequence>MNILEEFGTFSKNFFLNNNILDLEKLLKFNENTKQKAKKLSKYIKDDIEIIINEFYDNNMKDEKSVKIFKNKEEIESLKKINAHYFYYLFSGPFDEKYYLKKLQIGCVHYLRGVTTDIYFPSIGNLGNILNKVWKKK</sequence>
<organism evidence="2 3">
    <name type="scientific">Spirobacillus cienkowskii</name>
    <dbReference type="NCBI Taxonomy" id="495820"/>
    <lineage>
        <taxon>Bacteria</taxon>
        <taxon>Pseudomonadati</taxon>
        <taxon>Bdellovibrionota</taxon>
        <taxon>Oligoflexia</taxon>
        <taxon>Silvanigrellales</taxon>
        <taxon>Spirobacillus</taxon>
    </lineage>
</organism>
<dbReference type="InterPro" id="IPR009050">
    <property type="entry name" value="Globin-like_sf"/>
</dbReference>
<dbReference type="InterPro" id="IPR044398">
    <property type="entry name" value="Globin-sensor_dom"/>
</dbReference>
<reference evidence="2" key="1">
    <citation type="submission" date="2018-04" db="EMBL/GenBank/DDBJ databases">
        <title>Draft genome sequence of the Candidatus Spirobacillus cienkowskii, a pathogen of freshwater Daphnia species, reconstructed from hemolymph metagenomic reads.</title>
        <authorList>
            <person name="Bresciani L."/>
            <person name="Lemos L.N."/>
            <person name="Wale N."/>
            <person name="Lin J.Y."/>
            <person name="Fernandes G.R."/>
            <person name="Duffy M.A."/>
            <person name="Rodrigues J.M."/>
        </authorList>
    </citation>
    <scope>NUCLEOTIDE SEQUENCE [LARGE SCALE GENOMIC DNA]</scope>
    <source>
        <strain evidence="2">Binning01</strain>
    </source>
</reference>
<comment type="caution">
    <text evidence="2">The sequence shown here is derived from an EMBL/GenBank/DDBJ whole genome shotgun (WGS) entry which is preliminary data.</text>
</comment>
<protein>
    <recommendedName>
        <fullName evidence="1">Globin-sensor domain-containing protein</fullName>
    </recommendedName>
</protein>
<dbReference type="EMBL" id="QOVW01000117">
    <property type="protein sequence ID" value="RDB35024.1"/>
    <property type="molecule type" value="Genomic_DNA"/>
</dbReference>
<name>A0A369KTH1_9BACT</name>
<dbReference type="AlphaFoldDB" id="A0A369KTH1"/>
<dbReference type="GO" id="GO:0019825">
    <property type="term" value="F:oxygen binding"/>
    <property type="evidence" value="ECO:0007669"/>
    <property type="project" value="InterPro"/>
</dbReference>
<evidence type="ECO:0000313" key="2">
    <source>
        <dbReference type="EMBL" id="RDB35024.1"/>
    </source>
</evidence>
<feature type="domain" description="Globin-sensor" evidence="1">
    <location>
        <begin position="19"/>
        <end position="131"/>
    </location>
</feature>
<keyword evidence="3" id="KW-1185">Reference proteome</keyword>
<evidence type="ECO:0000259" key="1">
    <source>
        <dbReference type="Pfam" id="PF11563"/>
    </source>
</evidence>
<dbReference type="GO" id="GO:0020037">
    <property type="term" value="F:heme binding"/>
    <property type="evidence" value="ECO:0007669"/>
    <property type="project" value="InterPro"/>
</dbReference>
<dbReference type="Pfam" id="PF11563">
    <property type="entry name" value="Protoglobin"/>
    <property type="match status" value="1"/>
</dbReference>
<dbReference type="SUPFAM" id="SSF46458">
    <property type="entry name" value="Globin-like"/>
    <property type="match status" value="1"/>
</dbReference>
<dbReference type="Proteomes" id="UP000253934">
    <property type="component" value="Unassembled WGS sequence"/>
</dbReference>
<dbReference type="Gene3D" id="1.10.490.10">
    <property type="entry name" value="Globins"/>
    <property type="match status" value="1"/>
</dbReference>
<dbReference type="CDD" id="cd01068">
    <property type="entry name" value="globin_sensor"/>
    <property type="match status" value="1"/>
</dbReference>
<dbReference type="InterPro" id="IPR012292">
    <property type="entry name" value="Globin/Proto"/>
</dbReference>
<gene>
    <name evidence="2" type="ORF">DCC88_12290</name>
</gene>
<proteinExistence type="predicted"/>
<accession>A0A369KTH1</accession>
<evidence type="ECO:0000313" key="3">
    <source>
        <dbReference type="Proteomes" id="UP000253934"/>
    </source>
</evidence>
<dbReference type="InterPro" id="IPR039379">
    <property type="entry name" value="Protoglobin_sensor_dom"/>
</dbReference>